<feature type="region of interest" description="Disordered" evidence="1">
    <location>
        <begin position="1"/>
        <end position="28"/>
    </location>
</feature>
<gene>
    <name evidence="2" type="ORF">DERF_012874</name>
</gene>
<feature type="compositionally biased region" description="Polar residues" evidence="1">
    <location>
        <begin position="1"/>
        <end position="24"/>
    </location>
</feature>
<accession>A0A922HQE1</accession>
<organism evidence="2 3">
    <name type="scientific">Dermatophagoides farinae</name>
    <name type="common">American house dust mite</name>
    <dbReference type="NCBI Taxonomy" id="6954"/>
    <lineage>
        <taxon>Eukaryota</taxon>
        <taxon>Metazoa</taxon>
        <taxon>Ecdysozoa</taxon>
        <taxon>Arthropoda</taxon>
        <taxon>Chelicerata</taxon>
        <taxon>Arachnida</taxon>
        <taxon>Acari</taxon>
        <taxon>Acariformes</taxon>
        <taxon>Sarcoptiformes</taxon>
        <taxon>Astigmata</taxon>
        <taxon>Psoroptidia</taxon>
        <taxon>Analgoidea</taxon>
        <taxon>Pyroglyphidae</taxon>
        <taxon>Dermatophagoidinae</taxon>
        <taxon>Dermatophagoides</taxon>
    </lineage>
</organism>
<proteinExistence type="predicted"/>
<reference evidence="2" key="1">
    <citation type="submission" date="2013-05" db="EMBL/GenBank/DDBJ databases">
        <authorList>
            <person name="Yim A.K.Y."/>
            <person name="Chan T.F."/>
            <person name="Ji K.M."/>
            <person name="Liu X.Y."/>
            <person name="Zhou J.W."/>
            <person name="Li R.Q."/>
            <person name="Yang K.Y."/>
            <person name="Li J."/>
            <person name="Li M."/>
            <person name="Law P.T.W."/>
            <person name="Wu Y.L."/>
            <person name="Cai Z.L."/>
            <person name="Qin H."/>
            <person name="Bao Y."/>
            <person name="Leung R.K.K."/>
            <person name="Ng P.K.S."/>
            <person name="Zou J."/>
            <person name="Zhong X.J."/>
            <person name="Ran P.X."/>
            <person name="Zhong N.S."/>
            <person name="Liu Z.G."/>
            <person name="Tsui S.K.W."/>
        </authorList>
    </citation>
    <scope>NUCLEOTIDE SEQUENCE</scope>
    <source>
        <strain evidence="2">Derf</strain>
        <tissue evidence="2">Whole organism</tissue>
    </source>
</reference>
<dbReference type="AlphaFoldDB" id="A0A922HQE1"/>
<reference evidence="2" key="2">
    <citation type="journal article" date="2022" name="Res Sq">
        <title>Comparative Genomics Reveals Insights into the Divergent Evolution of Astigmatic Mites and Household Pest Adaptations.</title>
        <authorList>
            <person name="Xiong Q."/>
            <person name="Wan A.T.-Y."/>
            <person name="Liu X.-Y."/>
            <person name="Fung C.S.-H."/>
            <person name="Xiao X."/>
            <person name="Malainual N."/>
            <person name="Hou J."/>
            <person name="Wang L."/>
            <person name="Wang M."/>
            <person name="Yang K."/>
            <person name="Cui Y."/>
            <person name="Leung E."/>
            <person name="Nong W."/>
            <person name="Shin S.-K."/>
            <person name="Au S."/>
            <person name="Jeong K.Y."/>
            <person name="Chew F.T."/>
            <person name="Hui J."/>
            <person name="Leung T.F."/>
            <person name="Tungtrongchitr A."/>
            <person name="Zhong N."/>
            <person name="Liu Z."/>
            <person name="Tsui S."/>
        </authorList>
    </citation>
    <scope>NUCLEOTIDE SEQUENCE</scope>
    <source>
        <strain evidence="2">Derf</strain>
        <tissue evidence="2">Whole organism</tissue>
    </source>
</reference>
<keyword evidence="3" id="KW-1185">Reference proteome</keyword>
<name>A0A922HQE1_DERFA</name>
<comment type="caution">
    <text evidence="2">The sequence shown here is derived from an EMBL/GenBank/DDBJ whole genome shotgun (WGS) entry which is preliminary data.</text>
</comment>
<protein>
    <submittedName>
        <fullName evidence="2">Uncharacterized protein</fullName>
    </submittedName>
</protein>
<evidence type="ECO:0000313" key="3">
    <source>
        <dbReference type="Proteomes" id="UP000790347"/>
    </source>
</evidence>
<evidence type="ECO:0000256" key="1">
    <source>
        <dbReference type="SAM" id="MobiDB-lite"/>
    </source>
</evidence>
<dbReference type="Proteomes" id="UP000790347">
    <property type="component" value="Unassembled WGS sequence"/>
</dbReference>
<dbReference type="EMBL" id="ASGP02000006">
    <property type="protein sequence ID" value="KAH9502077.1"/>
    <property type="molecule type" value="Genomic_DNA"/>
</dbReference>
<evidence type="ECO:0000313" key="2">
    <source>
        <dbReference type="EMBL" id="KAH9502077.1"/>
    </source>
</evidence>
<sequence length="83" mass="9258">MNGGNTTNHSQQQATNYLSIQTHTTNDRINERKTKCEKGPYLESKQTKIKIINSGGGGGGYGWIVIEKNLKKFMQNVVTTTKK</sequence>